<organism evidence="7 8">
    <name type="scientific">Pigmentiphaga litoralis</name>
    <dbReference type="NCBI Taxonomy" id="516702"/>
    <lineage>
        <taxon>Bacteria</taxon>
        <taxon>Pseudomonadati</taxon>
        <taxon>Pseudomonadota</taxon>
        <taxon>Betaproteobacteria</taxon>
        <taxon>Burkholderiales</taxon>
        <taxon>Alcaligenaceae</taxon>
        <taxon>Pigmentiphaga</taxon>
    </lineage>
</organism>
<dbReference type="PROSITE" id="PS50893">
    <property type="entry name" value="ABC_TRANSPORTER_2"/>
    <property type="match status" value="1"/>
</dbReference>
<evidence type="ECO:0000256" key="1">
    <source>
        <dbReference type="ARBA" id="ARBA00005417"/>
    </source>
</evidence>
<dbReference type="Proteomes" id="UP000542125">
    <property type="component" value="Unassembled WGS sequence"/>
</dbReference>
<keyword evidence="3" id="KW-1003">Cell membrane</keyword>
<dbReference type="RefSeq" id="WP_179584255.1">
    <property type="nucleotide sequence ID" value="NZ_JACBYR010000001.1"/>
</dbReference>
<sequence length="269" mass="29496">MTQAATLNDPAAACADTLPAGAPAVRLQSVSKWFDTRGKEPLTVLQNVSIDVPEQSVVALVGASGCGKSTILNIMSGLLTPDRGCVFIHGTAAADYKAWRSVGYMFQEDRLLPWRTALDNTAFGLEAETLPRRERNDRAMAALELVGLAPFASAFPHELSGGMRSRVALARSLVTRPTLLLMDEPFSKLDPMIRSQMHDELLRIKSMMDMTIVFVTHDVEEAVVLADQVVLLMPRPGRVRSVMPVPLARPRDPNSQVVSDEVRRLRPLI</sequence>
<feature type="domain" description="ABC transporter" evidence="6">
    <location>
        <begin position="25"/>
        <end position="259"/>
    </location>
</feature>
<gene>
    <name evidence="7" type="ORF">FHW18_001160</name>
</gene>
<reference evidence="7 8" key="1">
    <citation type="submission" date="2020-07" db="EMBL/GenBank/DDBJ databases">
        <title>Genomic Encyclopedia of Type Strains, Phase IV (KMG-V): Genome sequencing to study the core and pangenomes of soil and plant-associated prokaryotes.</title>
        <authorList>
            <person name="Whitman W."/>
        </authorList>
    </citation>
    <scope>NUCLEOTIDE SEQUENCE [LARGE SCALE GENOMIC DNA]</scope>
    <source>
        <strain evidence="7 8">SAS40</strain>
    </source>
</reference>
<dbReference type="InterPro" id="IPR017871">
    <property type="entry name" value="ABC_transporter-like_CS"/>
</dbReference>
<evidence type="ECO:0000256" key="5">
    <source>
        <dbReference type="ARBA" id="ARBA00022840"/>
    </source>
</evidence>
<protein>
    <submittedName>
        <fullName evidence="7">ABC-type nitrate/sulfonate/bicarbonate transport system ATPase subunit</fullName>
    </submittedName>
</protein>
<dbReference type="SMART" id="SM00382">
    <property type="entry name" value="AAA"/>
    <property type="match status" value="1"/>
</dbReference>
<dbReference type="Pfam" id="PF00005">
    <property type="entry name" value="ABC_tran"/>
    <property type="match status" value="1"/>
</dbReference>
<keyword evidence="2" id="KW-0813">Transport</keyword>
<dbReference type="InterPro" id="IPR003593">
    <property type="entry name" value="AAA+_ATPase"/>
</dbReference>
<accession>A0A7Y9IT91</accession>
<keyword evidence="5" id="KW-0067">ATP-binding</keyword>
<dbReference type="InterPro" id="IPR003439">
    <property type="entry name" value="ABC_transporter-like_ATP-bd"/>
</dbReference>
<dbReference type="PANTHER" id="PTHR42788">
    <property type="entry name" value="TAURINE IMPORT ATP-BINDING PROTEIN-RELATED"/>
    <property type="match status" value="1"/>
</dbReference>
<keyword evidence="4" id="KW-0547">Nucleotide-binding</keyword>
<dbReference type="CDD" id="cd03293">
    <property type="entry name" value="ABC_NrtD_SsuB_transporters"/>
    <property type="match status" value="1"/>
</dbReference>
<name>A0A7Y9IT91_9BURK</name>
<evidence type="ECO:0000256" key="3">
    <source>
        <dbReference type="ARBA" id="ARBA00022475"/>
    </source>
</evidence>
<dbReference type="InterPro" id="IPR050166">
    <property type="entry name" value="ABC_transporter_ATP-bind"/>
</dbReference>
<comment type="similarity">
    <text evidence="1">Belongs to the ABC transporter superfamily.</text>
</comment>
<evidence type="ECO:0000313" key="7">
    <source>
        <dbReference type="EMBL" id="NYE81889.1"/>
    </source>
</evidence>
<dbReference type="GO" id="GO:0016887">
    <property type="term" value="F:ATP hydrolysis activity"/>
    <property type="evidence" value="ECO:0007669"/>
    <property type="project" value="InterPro"/>
</dbReference>
<dbReference type="AlphaFoldDB" id="A0A7Y9IT91"/>
<proteinExistence type="inferred from homology"/>
<dbReference type="Gene3D" id="3.40.50.300">
    <property type="entry name" value="P-loop containing nucleotide triphosphate hydrolases"/>
    <property type="match status" value="1"/>
</dbReference>
<evidence type="ECO:0000256" key="2">
    <source>
        <dbReference type="ARBA" id="ARBA00022448"/>
    </source>
</evidence>
<evidence type="ECO:0000259" key="6">
    <source>
        <dbReference type="PROSITE" id="PS50893"/>
    </source>
</evidence>
<dbReference type="GO" id="GO:0005524">
    <property type="term" value="F:ATP binding"/>
    <property type="evidence" value="ECO:0007669"/>
    <property type="project" value="UniProtKB-KW"/>
</dbReference>
<comment type="caution">
    <text evidence="7">The sequence shown here is derived from an EMBL/GenBank/DDBJ whole genome shotgun (WGS) entry which is preliminary data.</text>
</comment>
<keyword evidence="3" id="KW-0472">Membrane</keyword>
<dbReference type="SUPFAM" id="SSF52540">
    <property type="entry name" value="P-loop containing nucleoside triphosphate hydrolases"/>
    <property type="match status" value="1"/>
</dbReference>
<dbReference type="InterPro" id="IPR027417">
    <property type="entry name" value="P-loop_NTPase"/>
</dbReference>
<dbReference type="PROSITE" id="PS00211">
    <property type="entry name" value="ABC_TRANSPORTER_1"/>
    <property type="match status" value="1"/>
</dbReference>
<evidence type="ECO:0000313" key="8">
    <source>
        <dbReference type="Proteomes" id="UP000542125"/>
    </source>
</evidence>
<evidence type="ECO:0000256" key="4">
    <source>
        <dbReference type="ARBA" id="ARBA00022741"/>
    </source>
</evidence>
<dbReference type="EMBL" id="JACBYR010000001">
    <property type="protein sequence ID" value="NYE81889.1"/>
    <property type="molecule type" value="Genomic_DNA"/>
</dbReference>
<dbReference type="PANTHER" id="PTHR42788:SF13">
    <property type="entry name" value="ALIPHATIC SULFONATES IMPORT ATP-BINDING PROTEIN SSUB"/>
    <property type="match status" value="1"/>
</dbReference>
<keyword evidence="8" id="KW-1185">Reference proteome</keyword>